<protein>
    <submittedName>
        <fullName evidence="7">Sugar ABC transporter permease</fullName>
    </submittedName>
</protein>
<dbReference type="Proteomes" id="UP000228680">
    <property type="component" value="Unassembled WGS sequence"/>
</dbReference>
<dbReference type="InterPro" id="IPR001851">
    <property type="entry name" value="ABC_transp_permease"/>
</dbReference>
<name>A0A2M9F315_9BACL</name>
<dbReference type="CDD" id="cd06580">
    <property type="entry name" value="TM_PBP1_transp_TpRbsC_like"/>
    <property type="match status" value="1"/>
</dbReference>
<dbReference type="EMBL" id="PCGR01000001">
    <property type="protein sequence ID" value="PJK17849.1"/>
    <property type="molecule type" value="Genomic_DNA"/>
</dbReference>
<organism evidence="7 8">
    <name type="scientific">Chryseomicrobium excrementi</name>
    <dbReference type="NCBI Taxonomy" id="2041346"/>
    <lineage>
        <taxon>Bacteria</taxon>
        <taxon>Bacillati</taxon>
        <taxon>Bacillota</taxon>
        <taxon>Bacilli</taxon>
        <taxon>Bacillales</taxon>
        <taxon>Caryophanaceae</taxon>
        <taxon>Chryseomicrobium</taxon>
    </lineage>
</organism>
<comment type="caution">
    <text evidence="7">The sequence shown here is derived from an EMBL/GenBank/DDBJ whole genome shotgun (WGS) entry which is preliminary data.</text>
</comment>
<dbReference type="GO" id="GO:0022857">
    <property type="term" value="F:transmembrane transporter activity"/>
    <property type="evidence" value="ECO:0007669"/>
    <property type="project" value="InterPro"/>
</dbReference>
<feature type="transmembrane region" description="Helical" evidence="6">
    <location>
        <begin position="7"/>
        <end position="31"/>
    </location>
</feature>
<feature type="transmembrane region" description="Helical" evidence="6">
    <location>
        <begin position="284"/>
        <end position="303"/>
    </location>
</feature>
<feature type="transmembrane region" description="Helical" evidence="6">
    <location>
        <begin position="204"/>
        <end position="223"/>
    </location>
</feature>
<keyword evidence="2" id="KW-1003">Cell membrane</keyword>
<feature type="transmembrane region" description="Helical" evidence="6">
    <location>
        <begin position="37"/>
        <end position="58"/>
    </location>
</feature>
<reference evidence="7 8" key="1">
    <citation type="submission" date="2017-10" db="EMBL/GenBank/DDBJ databases">
        <title>Draft genome of Chryseomicrobium casticus sp. nov.</title>
        <authorList>
            <person name="Chakraborty R."/>
            <person name="Saha T."/>
        </authorList>
    </citation>
    <scope>NUCLEOTIDE SEQUENCE [LARGE SCALE GENOMIC DNA]</scope>
    <source>
        <strain evidence="7 8">ET03</strain>
    </source>
</reference>
<evidence type="ECO:0000256" key="6">
    <source>
        <dbReference type="SAM" id="Phobius"/>
    </source>
</evidence>
<keyword evidence="8" id="KW-1185">Reference proteome</keyword>
<evidence type="ECO:0000256" key="3">
    <source>
        <dbReference type="ARBA" id="ARBA00022692"/>
    </source>
</evidence>
<evidence type="ECO:0000256" key="4">
    <source>
        <dbReference type="ARBA" id="ARBA00022989"/>
    </source>
</evidence>
<dbReference type="OrthoDB" id="9792579at2"/>
<keyword evidence="4 6" id="KW-1133">Transmembrane helix</keyword>
<evidence type="ECO:0000313" key="7">
    <source>
        <dbReference type="EMBL" id="PJK17849.1"/>
    </source>
</evidence>
<keyword evidence="5 6" id="KW-0472">Membrane</keyword>
<proteinExistence type="predicted"/>
<comment type="subcellular location">
    <subcellularLocation>
        <location evidence="1">Cell membrane</location>
        <topology evidence="1">Multi-pass membrane protein</topology>
    </subcellularLocation>
</comment>
<evidence type="ECO:0000256" key="1">
    <source>
        <dbReference type="ARBA" id="ARBA00004651"/>
    </source>
</evidence>
<dbReference type="PANTHER" id="PTHR43370">
    <property type="entry name" value="SUGAR ABC TRANSPORTER INTEGRAL MEMBRANE PROTEIN-RELATED"/>
    <property type="match status" value="1"/>
</dbReference>
<feature type="transmembrane region" description="Helical" evidence="6">
    <location>
        <begin position="158"/>
        <end position="174"/>
    </location>
</feature>
<sequence length="320" mass="34013">MGAFLEALYFIVPVSIAYAAPLIFVAIGGVFSEKSGVINIGLEGLMVMGAFVGIVFNLTFADQLGGSTIWFSLLAAMVVSGIFSLLHAVASISFRADQTISGVAINMLGVAIALFAVKLIYDKGQTDYVSEQFIRFDIPVLSDIPFIGPMFFSDVYSTSILAIAVAILAWFVIYKTPFGLRLRAVGEHPMAADTMGVKVNRMRYIAVVLSGMLAGIGGAAYAQSISYEFSHSTINGQGFMALAAMIFGKWHPLGAMGAALFFGLAQSLKIVGGSIDFIDQVPTVYLDILPYVLTILALAGFIGKASAPKAIGQPYIKGKR</sequence>
<feature type="transmembrane region" description="Helical" evidence="6">
    <location>
        <begin position="100"/>
        <end position="121"/>
    </location>
</feature>
<dbReference type="PANTHER" id="PTHR43370:SF1">
    <property type="entry name" value="GUANOSINE ABC TRANSPORTER PERMEASE PROTEIN NUPQ"/>
    <property type="match status" value="1"/>
</dbReference>
<dbReference type="GO" id="GO:0005886">
    <property type="term" value="C:plasma membrane"/>
    <property type="evidence" value="ECO:0007669"/>
    <property type="project" value="UniProtKB-SubCell"/>
</dbReference>
<keyword evidence="3 6" id="KW-0812">Transmembrane</keyword>
<dbReference type="Pfam" id="PF02653">
    <property type="entry name" value="BPD_transp_2"/>
    <property type="match status" value="1"/>
</dbReference>
<evidence type="ECO:0000256" key="2">
    <source>
        <dbReference type="ARBA" id="ARBA00022475"/>
    </source>
</evidence>
<evidence type="ECO:0000313" key="8">
    <source>
        <dbReference type="Proteomes" id="UP000228680"/>
    </source>
</evidence>
<gene>
    <name evidence="7" type="ORF">CQS04_02945</name>
</gene>
<dbReference type="AlphaFoldDB" id="A0A2M9F315"/>
<evidence type="ECO:0000256" key="5">
    <source>
        <dbReference type="ARBA" id="ARBA00023136"/>
    </source>
</evidence>
<accession>A0A2M9F315</accession>
<dbReference type="RefSeq" id="WP_100352701.1">
    <property type="nucleotide sequence ID" value="NZ_PCGR01000001.1"/>
</dbReference>
<feature type="transmembrane region" description="Helical" evidence="6">
    <location>
        <begin position="70"/>
        <end position="94"/>
    </location>
</feature>